<reference evidence="4 5" key="1">
    <citation type="submission" date="2019-05" db="EMBL/GenBank/DDBJ databases">
        <title>Another draft genome of Portunus trituberculatus and its Hox gene families provides insights of decapod evolution.</title>
        <authorList>
            <person name="Jeong J.-H."/>
            <person name="Song I."/>
            <person name="Kim S."/>
            <person name="Choi T."/>
            <person name="Kim D."/>
            <person name="Ryu S."/>
            <person name="Kim W."/>
        </authorList>
    </citation>
    <scope>NUCLEOTIDE SEQUENCE [LARGE SCALE GENOMIC DNA]</scope>
    <source>
        <tissue evidence="4">Muscle</tissue>
    </source>
</reference>
<sequence>MFCVKQQLRGLMLRVGFKSGQIPDANMIHAIRKQRQQAREQGDMIPIDDTVRLEEGKGRLVRDDDNDRSDDEEGSSRMDFAVNQQARDRQQRQEAFNAAQGEMILQIAVDSKTSLKPD</sequence>
<organism evidence="4 5">
    <name type="scientific">Portunus trituberculatus</name>
    <name type="common">Swimming crab</name>
    <name type="synonym">Neptunus trituberculatus</name>
    <dbReference type="NCBI Taxonomy" id="210409"/>
    <lineage>
        <taxon>Eukaryota</taxon>
        <taxon>Metazoa</taxon>
        <taxon>Ecdysozoa</taxon>
        <taxon>Arthropoda</taxon>
        <taxon>Crustacea</taxon>
        <taxon>Multicrustacea</taxon>
        <taxon>Malacostraca</taxon>
        <taxon>Eumalacostraca</taxon>
        <taxon>Eucarida</taxon>
        <taxon>Decapoda</taxon>
        <taxon>Pleocyemata</taxon>
        <taxon>Brachyura</taxon>
        <taxon>Eubrachyura</taxon>
        <taxon>Portunoidea</taxon>
        <taxon>Portunidae</taxon>
        <taxon>Portuninae</taxon>
        <taxon>Portunus</taxon>
    </lineage>
</organism>
<dbReference type="PANTHER" id="PTHR12214:SF0">
    <property type="entry name" value="LD29489P"/>
    <property type="match status" value="1"/>
</dbReference>
<protein>
    <submittedName>
        <fullName evidence="4">PAX3-and PAX7-binding protein 1</fullName>
    </submittedName>
</protein>
<comment type="subcellular location">
    <subcellularLocation>
        <location evidence="1">Nucleus</location>
    </subcellularLocation>
</comment>
<dbReference type="GO" id="GO:0005634">
    <property type="term" value="C:nucleus"/>
    <property type="evidence" value="ECO:0007669"/>
    <property type="project" value="UniProtKB-SubCell"/>
</dbReference>
<feature type="compositionally biased region" description="Basic and acidic residues" evidence="3">
    <location>
        <begin position="49"/>
        <end position="65"/>
    </location>
</feature>
<evidence type="ECO:0000256" key="3">
    <source>
        <dbReference type="SAM" id="MobiDB-lite"/>
    </source>
</evidence>
<dbReference type="GO" id="GO:0000398">
    <property type="term" value="P:mRNA splicing, via spliceosome"/>
    <property type="evidence" value="ECO:0007669"/>
    <property type="project" value="InterPro"/>
</dbReference>
<keyword evidence="2" id="KW-0539">Nucleus</keyword>
<proteinExistence type="predicted"/>
<dbReference type="AlphaFoldDB" id="A0A5B7G5G8"/>
<dbReference type="OrthoDB" id="429427at2759"/>
<dbReference type="Proteomes" id="UP000324222">
    <property type="component" value="Unassembled WGS sequence"/>
</dbReference>
<evidence type="ECO:0000256" key="2">
    <source>
        <dbReference type="ARBA" id="ARBA00023242"/>
    </source>
</evidence>
<evidence type="ECO:0000256" key="1">
    <source>
        <dbReference type="ARBA" id="ARBA00004123"/>
    </source>
</evidence>
<feature type="region of interest" description="Disordered" evidence="3">
    <location>
        <begin position="35"/>
        <end position="95"/>
    </location>
</feature>
<dbReference type="EMBL" id="VSRR010011156">
    <property type="protein sequence ID" value="MPC52799.1"/>
    <property type="molecule type" value="Genomic_DNA"/>
</dbReference>
<gene>
    <name evidence="4" type="primary">PAXBP1</name>
    <name evidence="4" type="ORF">E2C01_046677</name>
</gene>
<evidence type="ECO:0000313" key="4">
    <source>
        <dbReference type="EMBL" id="MPC52799.1"/>
    </source>
</evidence>
<dbReference type="GO" id="GO:0003677">
    <property type="term" value="F:DNA binding"/>
    <property type="evidence" value="ECO:0007669"/>
    <property type="project" value="InterPro"/>
</dbReference>
<keyword evidence="5" id="KW-1185">Reference proteome</keyword>
<name>A0A5B7G5G8_PORTR</name>
<evidence type="ECO:0000313" key="5">
    <source>
        <dbReference type="Proteomes" id="UP000324222"/>
    </source>
</evidence>
<dbReference type="PANTHER" id="PTHR12214">
    <property type="entry name" value="GC-RICH SEQUENCE DNA-BINDING FACTOR"/>
    <property type="match status" value="1"/>
</dbReference>
<dbReference type="InterPro" id="IPR012890">
    <property type="entry name" value="GCFC2-like"/>
</dbReference>
<comment type="caution">
    <text evidence="4">The sequence shown here is derived from an EMBL/GenBank/DDBJ whole genome shotgun (WGS) entry which is preliminary data.</text>
</comment>
<accession>A0A5B7G5G8</accession>